<protein>
    <submittedName>
        <fullName evidence="1">Uncharacterized protein</fullName>
    </submittedName>
</protein>
<evidence type="ECO:0000313" key="2">
    <source>
        <dbReference type="Proteomes" id="UP000178558"/>
    </source>
</evidence>
<dbReference type="AlphaFoldDB" id="A0A1F7J5R7"/>
<dbReference type="Proteomes" id="UP000178558">
    <property type="component" value="Unassembled WGS sequence"/>
</dbReference>
<gene>
    <name evidence="1" type="ORF">A3B50_01595</name>
</gene>
<accession>A0A1F7J5R7</accession>
<evidence type="ECO:0000313" key="1">
    <source>
        <dbReference type="EMBL" id="OGK50949.1"/>
    </source>
</evidence>
<reference evidence="1 2" key="1">
    <citation type="journal article" date="2016" name="Nat. Commun.">
        <title>Thousands of microbial genomes shed light on interconnected biogeochemical processes in an aquifer system.</title>
        <authorList>
            <person name="Anantharaman K."/>
            <person name="Brown C.T."/>
            <person name="Hug L.A."/>
            <person name="Sharon I."/>
            <person name="Castelle C.J."/>
            <person name="Probst A.J."/>
            <person name="Thomas B.C."/>
            <person name="Singh A."/>
            <person name="Wilkins M.J."/>
            <person name="Karaoz U."/>
            <person name="Brodie E.L."/>
            <person name="Williams K.H."/>
            <person name="Hubbard S.S."/>
            <person name="Banfield J.F."/>
        </authorList>
    </citation>
    <scope>NUCLEOTIDE SEQUENCE [LARGE SCALE GENOMIC DNA]</scope>
</reference>
<dbReference type="Pfam" id="PF09536">
    <property type="entry name" value="DUF2378"/>
    <property type="match status" value="1"/>
</dbReference>
<sequence length="180" mass="20683">MADEKRPTIKGIFVKSHIKAVFQKAGKEGVELLQKKYGKSLQFRNSESVPIREEVKIIELSLDILEPDFTGNKKFEAGRLHFRNFATTPLANIIFSAFKKNFKLMMMQSPNIAGHVFQGVRFVSEDLGEKAVKVIMENNDYPIEHFGGLFYEWMLFAGYEGTVEQQSIGSDKYAYIMKWK</sequence>
<dbReference type="InterPro" id="IPR011751">
    <property type="entry name" value="Mxa_paralog_2265"/>
</dbReference>
<dbReference type="EMBL" id="MGAQ01000010">
    <property type="protein sequence ID" value="OGK50949.1"/>
    <property type="molecule type" value="Genomic_DNA"/>
</dbReference>
<organism evidence="1 2">
    <name type="scientific">Candidatus Roizmanbacteria bacterium RIFCSPLOWO2_01_FULL_40_42</name>
    <dbReference type="NCBI Taxonomy" id="1802066"/>
    <lineage>
        <taxon>Bacteria</taxon>
        <taxon>Candidatus Roizmaniibacteriota</taxon>
    </lineage>
</organism>
<name>A0A1F7J5R7_9BACT</name>
<comment type="caution">
    <text evidence="1">The sequence shown here is derived from an EMBL/GenBank/DDBJ whole genome shotgun (WGS) entry which is preliminary data.</text>
</comment>
<proteinExistence type="predicted"/>